<dbReference type="RefSeq" id="WP_184325192.1">
    <property type="nucleotide sequence ID" value="NZ_JACHLZ010000001.1"/>
</dbReference>
<dbReference type="AlphaFoldDB" id="A0A841AES9"/>
<evidence type="ECO:0000313" key="2">
    <source>
        <dbReference type="EMBL" id="MBB5831782.1"/>
    </source>
</evidence>
<evidence type="ECO:0000313" key="3">
    <source>
        <dbReference type="Proteomes" id="UP000588158"/>
    </source>
</evidence>
<dbReference type="EMBL" id="JACHLZ010000001">
    <property type="protein sequence ID" value="MBB5831782.1"/>
    <property type="molecule type" value="Genomic_DNA"/>
</dbReference>
<keyword evidence="3" id="KW-1185">Reference proteome</keyword>
<protein>
    <submittedName>
        <fullName evidence="2">Uncharacterized protein</fullName>
    </submittedName>
</protein>
<feature type="compositionally biased region" description="Low complexity" evidence="1">
    <location>
        <begin position="82"/>
        <end position="91"/>
    </location>
</feature>
<proteinExistence type="predicted"/>
<name>A0A841AES9_9MICO</name>
<feature type="compositionally biased region" description="Gly residues" evidence="1">
    <location>
        <begin position="113"/>
        <end position="122"/>
    </location>
</feature>
<accession>A0A841AES9</accession>
<sequence length="412" mass="43403">MNTFMGCEPEALEDLAERMLEGAERLLELIERLRDASAAVAWTGPDADAHRQRTASVAAQGTRAGAQVQGFAADLQEHAAEQEAASAAEAAPPSFGGLLRGEMPHRTRTETGTEGGASGLPGPGRIPLPPLRGRSPLEDPGPWIGGPFMHRDTQRIAEELEEQLKGFPGGPWIGGPLMPPGSPAGGPRPPAEVQGPLPEGESFALDPEVLAGAEQDRRLAVGGIPVVGTVQTMIGVQAAASRGFDRAEQSLEEAGYGHLDPVLQAFRLPNRISEMALGEKSVVSQVATGIDKSWANVLQTGDEVSAAVGDGDLAAALRAGERGLHRGAQYSAEMLTATPLPAIADSGADMLAAGADGARRWSPEAAAGFDRAEAELRGLGESVEQWREDTLDAESWYDRRRRHVPMPWDPQG</sequence>
<organism evidence="2 3">
    <name type="scientific">Brachybacterium aquaticum</name>
    <dbReference type="NCBI Taxonomy" id="1432564"/>
    <lineage>
        <taxon>Bacteria</taxon>
        <taxon>Bacillati</taxon>
        <taxon>Actinomycetota</taxon>
        <taxon>Actinomycetes</taxon>
        <taxon>Micrococcales</taxon>
        <taxon>Dermabacteraceae</taxon>
        <taxon>Brachybacterium</taxon>
    </lineage>
</organism>
<feature type="region of interest" description="Disordered" evidence="1">
    <location>
        <begin position="174"/>
        <end position="194"/>
    </location>
</feature>
<evidence type="ECO:0000256" key="1">
    <source>
        <dbReference type="SAM" id="MobiDB-lite"/>
    </source>
</evidence>
<feature type="region of interest" description="Disordered" evidence="1">
    <location>
        <begin position="80"/>
        <end position="139"/>
    </location>
</feature>
<comment type="caution">
    <text evidence="2">The sequence shown here is derived from an EMBL/GenBank/DDBJ whole genome shotgun (WGS) entry which is preliminary data.</text>
</comment>
<dbReference type="Proteomes" id="UP000588158">
    <property type="component" value="Unassembled WGS sequence"/>
</dbReference>
<dbReference type="Gene3D" id="1.10.287.1060">
    <property type="entry name" value="ESAT-6-like"/>
    <property type="match status" value="1"/>
</dbReference>
<feature type="compositionally biased region" description="Pro residues" evidence="1">
    <location>
        <begin position="177"/>
        <end position="190"/>
    </location>
</feature>
<gene>
    <name evidence="2" type="ORF">HNR70_001595</name>
</gene>
<reference evidence="2 3" key="1">
    <citation type="submission" date="2020-08" db="EMBL/GenBank/DDBJ databases">
        <title>Sequencing the genomes of 1000 actinobacteria strains.</title>
        <authorList>
            <person name="Klenk H.-P."/>
        </authorList>
    </citation>
    <scope>NUCLEOTIDE SEQUENCE [LARGE SCALE GENOMIC DNA]</scope>
    <source>
        <strain evidence="2 3">DSM 28796</strain>
    </source>
</reference>
<feature type="compositionally biased region" description="Basic and acidic residues" evidence="1">
    <location>
        <begin position="102"/>
        <end position="111"/>
    </location>
</feature>